<reference evidence="10 11" key="1">
    <citation type="submission" date="2020-09" db="EMBL/GenBank/DDBJ databases">
        <title>An Earliest Endosymbiont, Wolbachia massiliensis sp. nov., Strain PL13 From the Bed Bug (Cimex hemipterius), Type strain of a New supergroup T.</title>
        <authorList>
            <person name="Laidoudi Y."/>
            <person name="Levasseur A."/>
            <person name="Medkour H."/>
            <person name="Maaloum M."/>
            <person name="BenKhedher M."/>
            <person name="Sambou M."/>
            <person name="Bassene H."/>
            <person name="Davoust B."/>
            <person name="Fenollar F."/>
            <person name="Raoult D."/>
            <person name="Mediannikov O."/>
        </authorList>
    </citation>
    <scope>NUCLEOTIDE SEQUENCE [LARGE SCALE GENOMIC DNA]</scope>
    <source>
        <strain evidence="10 11">PL13</strain>
    </source>
</reference>
<accession>A0A7M3U2U1</accession>
<keyword evidence="5" id="KW-0560">Oxidoreductase</keyword>
<protein>
    <submittedName>
        <fullName evidence="10">DsbA family protein</fullName>
    </submittedName>
</protein>
<dbReference type="PANTHER" id="PTHR13887:SF14">
    <property type="entry name" value="DISULFIDE BOND FORMATION PROTEIN D"/>
    <property type="match status" value="1"/>
</dbReference>
<evidence type="ECO:0000256" key="8">
    <source>
        <dbReference type="SAM" id="SignalP"/>
    </source>
</evidence>
<evidence type="ECO:0000256" key="6">
    <source>
        <dbReference type="ARBA" id="ARBA00023157"/>
    </source>
</evidence>
<keyword evidence="3 8" id="KW-0732">Signal</keyword>
<evidence type="ECO:0000256" key="4">
    <source>
        <dbReference type="ARBA" id="ARBA00022764"/>
    </source>
</evidence>
<dbReference type="PANTHER" id="PTHR13887">
    <property type="entry name" value="GLUTATHIONE S-TRANSFERASE KAPPA"/>
    <property type="match status" value="1"/>
</dbReference>
<feature type="signal peptide" evidence="8">
    <location>
        <begin position="1"/>
        <end position="18"/>
    </location>
</feature>
<dbReference type="Proteomes" id="UP000516514">
    <property type="component" value="Chromosome"/>
</dbReference>
<dbReference type="AlphaFoldDB" id="A0A7M3U2U1"/>
<dbReference type="Gene3D" id="3.40.30.10">
    <property type="entry name" value="Glutaredoxin"/>
    <property type="match status" value="1"/>
</dbReference>
<keyword evidence="4" id="KW-0574">Periplasm</keyword>
<dbReference type="GO" id="GO:0016491">
    <property type="term" value="F:oxidoreductase activity"/>
    <property type="evidence" value="ECO:0007669"/>
    <property type="project" value="UniProtKB-KW"/>
</dbReference>
<feature type="domain" description="Thioredoxin-like fold" evidence="9">
    <location>
        <begin position="47"/>
        <end position="195"/>
    </location>
</feature>
<name>A0A7M3U2U1_9RICK</name>
<dbReference type="EMBL" id="CP061738">
    <property type="protein sequence ID" value="QOD38726.1"/>
    <property type="molecule type" value="Genomic_DNA"/>
</dbReference>
<gene>
    <name evidence="10" type="ORF">ID128_02670</name>
</gene>
<dbReference type="RefSeq" id="WP_191111476.1">
    <property type="nucleotide sequence ID" value="NZ_CP061738.1"/>
</dbReference>
<sequence length="233" mass="27139">MIFRLLLLLIFTSVNSYAAVKQDLSNNQHTQKTDEITPKELLSPLPEDKLLGDPKAPILMIEYASLTCYHCSLFHKEVFPKIKKKYIDTGKMLYIFRHFPLDYRGLKAAMLSYCYEKQEDYFNFNKAVFNSIDSWNYSNLSDLTVLQRVAALSNLKQDTFNQCINDKKIMDKIVNDKSLAINKLGIMATPIFFIRPNNDKSHVGHNNIKHEGYKTFEYFTNVIDRLYEKAIVK</sequence>
<comment type="subcellular location">
    <subcellularLocation>
        <location evidence="1">Periplasm</location>
    </subcellularLocation>
</comment>
<dbReference type="InterPro" id="IPR012336">
    <property type="entry name" value="Thioredoxin-like_fold"/>
</dbReference>
<dbReference type="GO" id="GO:0042597">
    <property type="term" value="C:periplasmic space"/>
    <property type="evidence" value="ECO:0007669"/>
    <property type="project" value="UniProtKB-SubCell"/>
</dbReference>
<evidence type="ECO:0000259" key="9">
    <source>
        <dbReference type="Pfam" id="PF13462"/>
    </source>
</evidence>
<dbReference type="Gene3D" id="1.10.40.80">
    <property type="match status" value="1"/>
</dbReference>
<dbReference type="SUPFAM" id="SSF52833">
    <property type="entry name" value="Thioredoxin-like"/>
    <property type="match status" value="1"/>
</dbReference>
<dbReference type="Pfam" id="PF13462">
    <property type="entry name" value="Thioredoxin_4"/>
    <property type="match status" value="1"/>
</dbReference>
<evidence type="ECO:0000256" key="2">
    <source>
        <dbReference type="ARBA" id="ARBA00005791"/>
    </source>
</evidence>
<evidence type="ECO:0000256" key="1">
    <source>
        <dbReference type="ARBA" id="ARBA00004418"/>
    </source>
</evidence>
<comment type="similarity">
    <text evidence="2">Belongs to the thioredoxin family. DsbA subfamily.</text>
</comment>
<dbReference type="InterPro" id="IPR036249">
    <property type="entry name" value="Thioredoxin-like_sf"/>
</dbReference>
<dbReference type="KEGG" id="wms:ID128_02670"/>
<evidence type="ECO:0000256" key="7">
    <source>
        <dbReference type="ARBA" id="ARBA00023284"/>
    </source>
</evidence>
<keyword evidence="11" id="KW-1185">Reference proteome</keyword>
<organism evidence="10 11">
    <name type="scientific">Candidatus Wolbachia massiliensis</name>
    <dbReference type="NCBI Taxonomy" id="1845000"/>
    <lineage>
        <taxon>Bacteria</taxon>
        <taxon>Pseudomonadati</taxon>
        <taxon>Pseudomonadota</taxon>
        <taxon>Alphaproteobacteria</taxon>
        <taxon>Rickettsiales</taxon>
        <taxon>Anaplasmataceae</taxon>
        <taxon>Wolbachieae</taxon>
        <taxon>Wolbachia</taxon>
    </lineage>
</organism>
<keyword evidence="6" id="KW-1015">Disulfide bond</keyword>
<evidence type="ECO:0000256" key="3">
    <source>
        <dbReference type="ARBA" id="ARBA00022729"/>
    </source>
</evidence>
<keyword evidence="7" id="KW-0676">Redox-active center</keyword>
<evidence type="ECO:0000256" key="5">
    <source>
        <dbReference type="ARBA" id="ARBA00023002"/>
    </source>
</evidence>
<proteinExistence type="inferred from homology"/>
<evidence type="ECO:0000313" key="11">
    <source>
        <dbReference type="Proteomes" id="UP000516514"/>
    </source>
</evidence>
<feature type="chain" id="PRO_5032730883" evidence="8">
    <location>
        <begin position="19"/>
        <end position="233"/>
    </location>
</feature>
<evidence type="ECO:0000313" key="10">
    <source>
        <dbReference type="EMBL" id="QOD38726.1"/>
    </source>
</evidence>